<keyword evidence="3" id="KW-1185">Reference proteome</keyword>
<evidence type="ECO:0000313" key="2">
    <source>
        <dbReference type="EMBL" id="MBP2077007.1"/>
    </source>
</evidence>
<comment type="caution">
    <text evidence="2">The sequence shown here is derived from an EMBL/GenBank/DDBJ whole genome shotgun (WGS) entry which is preliminary data.</text>
</comment>
<evidence type="ECO:0000313" key="3">
    <source>
        <dbReference type="Proteomes" id="UP001138793"/>
    </source>
</evidence>
<keyword evidence="1" id="KW-1133">Transmembrane helix</keyword>
<keyword evidence="1" id="KW-0472">Membrane</keyword>
<reference evidence="2" key="1">
    <citation type="submission" date="2021-03" db="EMBL/GenBank/DDBJ databases">
        <title>Genomic Encyclopedia of Type Strains, Phase IV (KMG-IV): sequencing the most valuable type-strain genomes for metagenomic binning, comparative biology and taxonomic classification.</title>
        <authorList>
            <person name="Goeker M."/>
        </authorList>
    </citation>
    <scope>NUCLEOTIDE SEQUENCE</scope>
    <source>
        <strain evidence="2">DSM 107338</strain>
    </source>
</reference>
<dbReference type="EMBL" id="JAGGMB010000003">
    <property type="protein sequence ID" value="MBP2077007.1"/>
    <property type="molecule type" value="Genomic_DNA"/>
</dbReference>
<organism evidence="2 3">
    <name type="scientific">Oceanobacillus polygoni</name>
    <dbReference type="NCBI Taxonomy" id="1235259"/>
    <lineage>
        <taxon>Bacteria</taxon>
        <taxon>Bacillati</taxon>
        <taxon>Bacillota</taxon>
        <taxon>Bacilli</taxon>
        <taxon>Bacillales</taxon>
        <taxon>Bacillaceae</taxon>
        <taxon>Oceanobacillus</taxon>
    </lineage>
</organism>
<gene>
    <name evidence="2" type="ORF">J2Z64_001238</name>
</gene>
<dbReference type="RefSeq" id="WP_149472952.1">
    <property type="nucleotide sequence ID" value="NZ_JAGGMB010000003.1"/>
</dbReference>
<feature type="transmembrane region" description="Helical" evidence="1">
    <location>
        <begin position="24"/>
        <end position="44"/>
    </location>
</feature>
<evidence type="ECO:0000256" key="1">
    <source>
        <dbReference type="SAM" id="Phobius"/>
    </source>
</evidence>
<dbReference type="AlphaFoldDB" id="A0A9X1CFZ7"/>
<name>A0A9X1CFZ7_9BACI</name>
<sequence length="74" mass="8103">MSNIKSSGTHKADEGPNGAGQRHLLTYFSGVHFIQVIMLAVFISRGYSVNPFLRIKSNLCANVIIKRGKLSKIA</sequence>
<accession>A0A9X1CFZ7</accession>
<proteinExistence type="predicted"/>
<keyword evidence="1" id="KW-0812">Transmembrane</keyword>
<protein>
    <submittedName>
        <fullName evidence="2">Uncharacterized protein</fullName>
    </submittedName>
</protein>
<dbReference type="Proteomes" id="UP001138793">
    <property type="component" value="Unassembled WGS sequence"/>
</dbReference>